<dbReference type="EMBL" id="JACHLK010000004">
    <property type="protein sequence ID" value="MBB6560118.1"/>
    <property type="molecule type" value="Genomic_DNA"/>
</dbReference>
<evidence type="ECO:0008006" key="4">
    <source>
        <dbReference type="Google" id="ProtNLM"/>
    </source>
</evidence>
<evidence type="ECO:0000313" key="2">
    <source>
        <dbReference type="EMBL" id="MBB6560118.1"/>
    </source>
</evidence>
<dbReference type="InterPro" id="IPR032774">
    <property type="entry name" value="WG_beta_rep"/>
</dbReference>
<gene>
    <name evidence="2" type="ORF">HNP48_002790</name>
</gene>
<name>A0A7X0PDW9_9BURK</name>
<reference evidence="2 3" key="1">
    <citation type="submission" date="2020-08" db="EMBL/GenBank/DDBJ databases">
        <title>Functional genomics of gut bacteria from endangered species of beetles.</title>
        <authorList>
            <person name="Carlos-Shanley C."/>
        </authorList>
    </citation>
    <scope>NUCLEOTIDE SEQUENCE [LARGE SCALE GENOMIC DNA]</scope>
    <source>
        <strain evidence="2 3">S00198</strain>
    </source>
</reference>
<dbReference type="Proteomes" id="UP000575083">
    <property type="component" value="Unassembled WGS sequence"/>
</dbReference>
<dbReference type="Pfam" id="PF14903">
    <property type="entry name" value="WG_beta_rep"/>
    <property type="match status" value="3"/>
</dbReference>
<feature type="region of interest" description="Disordered" evidence="1">
    <location>
        <begin position="616"/>
        <end position="644"/>
    </location>
</feature>
<accession>A0A7X0PDW9</accession>
<dbReference type="PANTHER" id="PTHR37841">
    <property type="entry name" value="GLR2918 PROTEIN"/>
    <property type="match status" value="1"/>
</dbReference>
<evidence type="ECO:0000256" key="1">
    <source>
        <dbReference type="SAM" id="MobiDB-lite"/>
    </source>
</evidence>
<protein>
    <recommendedName>
        <fullName evidence="4">WG containing repeat-containing protein</fullName>
    </recommendedName>
</protein>
<comment type="caution">
    <text evidence="2">The sequence shown here is derived from an EMBL/GenBank/DDBJ whole genome shotgun (WGS) entry which is preliminary data.</text>
</comment>
<organism evidence="2 3">
    <name type="scientific">Acidovorax soli</name>
    <dbReference type="NCBI Taxonomy" id="592050"/>
    <lineage>
        <taxon>Bacteria</taxon>
        <taxon>Pseudomonadati</taxon>
        <taxon>Pseudomonadota</taxon>
        <taxon>Betaproteobacteria</taxon>
        <taxon>Burkholderiales</taxon>
        <taxon>Comamonadaceae</taxon>
        <taxon>Acidovorax</taxon>
    </lineage>
</organism>
<dbReference type="PANTHER" id="PTHR37841:SF1">
    <property type="entry name" value="DUF3298 DOMAIN-CONTAINING PROTEIN"/>
    <property type="match status" value="1"/>
</dbReference>
<keyword evidence="3" id="KW-1185">Reference proteome</keyword>
<evidence type="ECO:0000313" key="3">
    <source>
        <dbReference type="Proteomes" id="UP000575083"/>
    </source>
</evidence>
<dbReference type="RefSeq" id="WP_184857765.1">
    <property type="nucleotide sequence ID" value="NZ_JACHLK010000004.1"/>
</dbReference>
<feature type="compositionally biased region" description="Basic and acidic residues" evidence="1">
    <location>
        <begin position="624"/>
        <end position="644"/>
    </location>
</feature>
<dbReference type="AlphaFoldDB" id="A0A7X0PDW9"/>
<sequence>MHPQPATATPPAPAPWIARIPLSPERSRQALVIVHAGKATRPAEGLQALLGFHADGQGGWISAAQAEDGRWGFIDAGGRWRVPPTLENARGYSVDGLARFQQGGLWGFVDLAGAVAVAPRFLDVRPFRHGLSAARVGEDEWRILDREGRFTSEARFHDLSEFGACGLARAVPWDPQGDERLHGFVDREGRWAIAPRFQAAEPFDELDTTPATLDGDRWGLIDARGEWVLTPGYALIDAFNGDGLAYCEGPDDGDEDDCAYLDAQGRVVVQGDAQLARYMACGRVASNAEGSRFLCADGTPLATPALAWGTHFRPACGFAVVRTRSSGDGDGAVPAAWGLLHTDGSVLPVDAAPLLEPLTDAEGWIPAEERGTPLVPFLTRDGQVAWIDRAGTVVWRAVADGAQVVLQAADGRPLWRSAVQEGAVGPVQPFFHPQPTAHQDAVALARDLLADAEAALHGLAAGEALEGGPAYDEEEEADEDAAPVRHAVRTRRLARTDLGEEHSGHYEFLGPLRAGAVEQAHTAVLQALAGHYGPPLRDPEHKVPWWFPAGQLPPAWAVPMDRALPGDSGVLRESREQWLSLYQVDGTGDGDAWWELRLMAAPSVDALQTALRARQQALPAGEGEGDRPRADGPPEAPREPQTREEWLQTVARSGRSIGRVPAQWLDDAMVDAAVADWTAALEDVPARWQTPERLAALVRQGVDKATQIPPRCMTAEALALARALYAGQPDWDWRDQEHSRVPRQWNHNSLHGVWAGLLTPAMALAAVRAHAPLRTVAHWLRTDAVEEAALSTSLDNIRDLDPAKVTPALAEAAVRYRGDRIDAIPAHLLTPQLCLLAVRNNGQSLALIPEALRSVDVCVAALQESWNQFMEVPQALRVEVTTQLIDAELAKSKRKKKQAGAPEESSEWHAYRAWARLWAGDWPGAMADAQRKQGRAADMHYVMASAWRALGRPEEAAREAANVLARESPYVAMWNRAEDTRWLQALAREHTARALAVDDAALVERLRAQPDLLGDIPRERITHAMVDAALQDDERTVRFVPRRLMTPERYAIALERQFKQFGQIPASMLSEAACIAHVRNAGWNLGAVPEALRTLTVCAYAVRHSARAIEEVPAALRERVPAAVRKLPRE</sequence>
<proteinExistence type="predicted"/>